<keyword evidence="7 14" id="KW-0808">Transferase</keyword>
<comment type="caution">
    <text evidence="14">The sequence shown here is derived from an EMBL/GenBank/DDBJ whole genome shotgun (WGS) entry which is preliminary data.</text>
</comment>
<reference evidence="14 15" key="1">
    <citation type="submission" date="2015-10" db="EMBL/GenBank/DDBJ databases">
        <title>Draft genomes sequences of Candida glabrata isolates 1A, 1B, 2A, 2B, 3A and 3B.</title>
        <authorList>
            <person name="Haavelsrud O.E."/>
            <person name="Gaustad P."/>
        </authorList>
    </citation>
    <scope>NUCLEOTIDE SEQUENCE [LARGE SCALE GENOMIC DNA]</scope>
    <source>
        <strain evidence="14">910700640</strain>
    </source>
</reference>
<comment type="cofactor">
    <cofactor evidence="2">
        <name>Zn(2+)</name>
        <dbReference type="ChEBI" id="CHEBI:29105"/>
    </cofactor>
</comment>
<evidence type="ECO:0000256" key="2">
    <source>
        <dbReference type="ARBA" id="ARBA00001947"/>
    </source>
</evidence>
<evidence type="ECO:0000256" key="6">
    <source>
        <dbReference type="ARBA" id="ARBA00022602"/>
    </source>
</evidence>
<sequence length="366" mass="41454">MQNMPDQIKKKHVKYIERHLQLLPAKYEDNDVNKMAILYYSFQSLSLLGEDIQGKYSKYIPWIKSHLITKSAPKQNQRISGFVGSLNVRVDGVITFNLPNTLFALLVLALLKQHHYICHEMDGESIGRFVGLCQLPNGSFKSALDLSGTSVSPVDGEDLRFCYIAVALLYIIGCRSPADYSKYINVSKLLDYIKNQQCFDGAYGQYGEAHAGYTSCALSTLALLKARETIDENFVEKTLTWLSHRQVSSSDIMRKQEEQNPFYDTDDHGGFQGRPNKFADTCYATWCLNSIQLLTKEWQGYVDQRSLENYLLNVTQNQIIGGFSKNDADDPDLYHTCLGISALILLDERLDGSLFLPAHISKLFLK</sequence>
<dbReference type="PANTHER" id="PTHR11774:SF4">
    <property type="entry name" value="GERANYLGERANYL TRANSFERASE TYPE-1 SUBUNIT BETA"/>
    <property type="match status" value="1"/>
</dbReference>
<evidence type="ECO:0000256" key="3">
    <source>
        <dbReference type="ARBA" id="ARBA00010497"/>
    </source>
</evidence>
<dbReference type="InterPro" id="IPR045089">
    <property type="entry name" value="PGGT1B-like"/>
</dbReference>
<dbReference type="SUPFAM" id="SSF48239">
    <property type="entry name" value="Terpenoid cyclases/Protein prenyltransferases"/>
    <property type="match status" value="1"/>
</dbReference>
<name>A0A0W0EDN1_CANGB</name>
<evidence type="ECO:0000256" key="5">
    <source>
        <dbReference type="ARBA" id="ARBA00020603"/>
    </source>
</evidence>
<comment type="similarity">
    <text evidence="3">Belongs to the protein prenyltransferase subunit beta family.</text>
</comment>
<dbReference type="VEuPathDB" id="FungiDB:GVI51_E04851"/>
<evidence type="ECO:0000256" key="12">
    <source>
        <dbReference type="ARBA" id="ARBA00031713"/>
    </source>
</evidence>
<dbReference type="Pfam" id="PF00432">
    <property type="entry name" value="Prenyltrans"/>
    <property type="match status" value="1"/>
</dbReference>
<keyword evidence="10" id="KW-0862">Zinc</keyword>
<dbReference type="EC" id="2.5.1.59" evidence="4"/>
<dbReference type="OMA" id="RWCLMRQ"/>
<organism evidence="14 15">
    <name type="scientific">Candida glabrata</name>
    <name type="common">Yeast</name>
    <name type="synonym">Torulopsis glabrata</name>
    <dbReference type="NCBI Taxonomy" id="5478"/>
    <lineage>
        <taxon>Eukaryota</taxon>
        <taxon>Fungi</taxon>
        <taxon>Dikarya</taxon>
        <taxon>Ascomycota</taxon>
        <taxon>Saccharomycotina</taxon>
        <taxon>Saccharomycetes</taxon>
        <taxon>Saccharomycetales</taxon>
        <taxon>Saccharomycetaceae</taxon>
        <taxon>Nakaseomyces</taxon>
    </lineage>
</organism>
<evidence type="ECO:0000256" key="11">
    <source>
        <dbReference type="ARBA" id="ARBA00022842"/>
    </source>
</evidence>
<evidence type="ECO:0000256" key="8">
    <source>
        <dbReference type="ARBA" id="ARBA00022723"/>
    </source>
</evidence>
<dbReference type="GO" id="GO:0005953">
    <property type="term" value="C:CAAX-protein geranylgeranyltransferase complex"/>
    <property type="evidence" value="ECO:0007669"/>
    <property type="project" value="EnsemblFungi"/>
</dbReference>
<dbReference type="PhylomeDB" id="A0A0W0EDN1"/>
<dbReference type="VEuPathDB" id="FungiDB:CAGL0E05126g"/>
<dbReference type="GO" id="GO:0046872">
    <property type="term" value="F:metal ion binding"/>
    <property type="evidence" value="ECO:0007669"/>
    <property type="project" value="UniProtKB-KW"/>
</dbReference>
<gene>
    <name evidence="14" type="ORF">AO440_001038</name>
</gene>
<dbReference type="VEuPathDB" id="FungiDB:GWK60_E04829"/>
<evidence type="ECO:0000256" key="1">
    <source>
        <dbReference type="ARBA" id="ARBA00001946"/>
    </source>
</evidence>
<dbReference type="InterPro" id="IPR001330">
    <property type="entry name" value="Prenyltrans"/>
</dbReference>
<evidence type="ECO:0000313" key="14">
    <source>
        <dbReference type="EMBL" id="KTA97802.1"/>
    </source>
</evidence>
<dbReference type="OrthoDB" id="24893at2759"/>
<dbReference type="VEuPathDB" id="FungiDB:B1J91_E05126g"/>
<accession>A0A0W0EDN1</accession>
<dbReference type="AlphaFoldDB" id="A0A0W0EDN1"/>
<evidence type="ECO:0000259" key="13">
    <source>
        <dbReference type="Pfam" id="PF00432"/>
    </source>
</evidence>
<dbReference type="InterPro" id="IPR008930">
    <property type="entry name" value="Terpenoid_cyclase/PrenylTrfase"/>
</dbReference>
<proteinExistence type="inferred from homology"/>
<keyword evidence="11" id="KW-0460">Magnesium</keyword>
<dbReference type="GO" id="GO:0004662">
    <property type="term" value="F:CAAX-protein geranylgeranyltransferase activity"/>
    <property type="evidence" value="ECO:0007669"/>
    <property type="project" value="UniProtKB-EC"/>
</dbReference>
<evidence type="ECO:0000256" key="10">
    <source>
        <dbReference type="ARBA" id="ARBA00022833"/>
    </source>
</evidence>
<dbReference type="CDD" id="cd02895">
    <property type="entry name" value="GGTase-I"/>
    <property type="match status" value="1"/>
</dbReference>
<dbReference type="EMBL" id="LLZZ01000156">
    <property type="protein sequence ID" value="KTA97802.1"/>
    <property type="molecule type" value="Genomic_DNA"/>
</dbReference>
<evidence type="ECO:0000256" key="9">
    <source>
        <dbReference type="ARBA" id="ARBA00022737"/>
    </source>
</evidence>
<keyword evidence="8" id="KW-0479">Metal-binding</keyword>
<keyword evidence="9" id="KW-0677">Repeat</keyword>
<keyword evidence="6" id="KW-0637">Prenyltransferase</keyword>
<dbReference type="Proteomes" id="UP000054886">
    <property type="component" value="Unassembled WGS sequence"/>
</dbReference>
<feature type="domain" description="Prenyltransferase alpha-alpha toroid" evidence="13">
    <location>
        <begin position="9"/>
        <end position="349"/>
    </location>
</feature>
<dbReference type="Gene3D" id="1.50.10.20">
    <property type="match status" value="1"/>
</dbReference>
<evidence type="ECO:0000256" key="7">
    <source>
        <dbReference type="ARBA" id="ARBA00022679"/>
    </source>
</evidence>
<evidence type="ECO:0000256" key="4">
    <source>
        <dbReference type="ARBA" id="ARBA00012700"/>
    </source>
</evidence>
<comment type="cofactor">
    <cofactor evidence="1">
        <name>Mg(2+)</name>
        <dbReference type="ChEBI" id="CHEBI:18420"/>
    </cofactor>
</comment>
<dbReference type="InterPro" id="IPR041960">
    <property type="entry name" value="GGTase_I_beta"/>
</dbReference>
<evidence type="ECO:0000313" key="15">
    <source>
        <dbReference type="Proteomes" id="UP000054886"/>
    </source>
</evidence>
<dbReference type="PANTHER" id="PTHR11774">
    <property type="entry name" value="GERANYLGERANYL TRANSFERASE TYPE BETA SUBUNIT"/>
    <property type="match status" value="1"/>
</dbReference>
<protein>
    <recommendedName>
        <fullName evidence="5">Geranylgeranyl transferase type-1 subunit beta</fullName>
        <ecNumber evidence="4">2.5.1.59</ecNumber>
    </recommendedName>
    <alternativeName>
        <fullName evidence="12">Geranylgeranyl transferase type I subunit beta</fullName>
    </alternativeName>
</protein>